<accession>A0A450W1G0</accession>
<sequence length="47" mass="5096">MIMTIIAAIVLVSAVGFLVYLALGAARKIPRSSEITKPDATYGWQCR</sequence>
<proteinExistence type="predicted"/>
<organism evidence="1">
    <name type="scientific">Candidatus Kentrum sp. LPFa</name>
    <dbReference type="NCBI Taxonomy" id="2126335"/>
    <lineage>
        <taxon>Bacteria</taxon>
        <taxon>Pseudomonadati</taxon>
        <taxon>Pseudomonadota</taxon>
        <taxon>Gammaproteobacteria</taxon>
        <taxon>Candidatus Kentrum</taxon>
    </lineage>
</organism>
<gene>
    <name evidence="1" type="ORF">BECKLPF1236B_GA0070989_10173</name>
</gene>
<name>A0A450W1G0_9GAMM</name>
<reference evidence="1" key="1">
    <citation type="submission" date="2019-02" db="EMBL/GenBank/DDBJ databases">
        <authorList>
            <person name="Gruber-Vodicka R. H."/>
            <person name="Seah K. B. B."/>
        </authorList>
    </citation>
    <scope>NUCLEOTIDE SEQUENCE</scope>
    <source>
        <strain evidence="1">BECK_S313</strain>
    </source>
</reference>
<evidence type="ECO:0000313" key="1">
    <source>
        <dbReference type="EMBL" id="VFK10880.1"/>
    </source>
</evidence>
<protein>
    <submittedName>
        <fullName evidence="1">Uncharacterized protein</fullName>
    </submittedName>
</protein>
<dbReference type="AlphaFoldDB" id="A0A450W1G0"/>
<dbReference type="EMBL" id="CAADFK010000017">
    <property type="protein sequence ID" value="VFK10880.1"/>
    <property type="molecule type" value="Genomic_DNA"/>
</dbReference>